<evidence type="ECO:0000313" key="2">
    <source>
        <dbReference type="Proteomes" id="UP000011958"/>
    </source>
</evidence>
<accession>A0A0W4ZWZ0</accession>
<feature type="non-terminal residue" evidence="1">
    <location>
        <position position="75"/>
    </location>
</feature>
<dbReference type="AlphaFoldDB" id="A0A0W4ZWZ0"/>
<dbReference type="GeneID" id="30671547"/>
<gene>
    <name evidence="1" type="ORF">PNEG_04011</name>
</gene>
<dbReference type="VEuPathDB" id="FungiDB:PNEG_04011"/>
<proteinExistence type="predicted"/>
<dbReference type="RefSeq" id="XP_019613357.1">
    <property type="nucleotide sequence ID" value="XM_019757770.1"/>
</dbReference>
<protein>
    <submittedName>
        <fullName evidence="1">Uncharacterized protein</fullName>
    </submittedName>
</protein>
<evidence type="ECO:0000313" key="1">
    <source>
        <dbReference type="EMBL" id="KTW32883.1"/>
    </source>
</evidence>
<dbReference type="EMBL" id="AFWA02000010">
    <property type="protein sequence ID" value="KTW32883.1"/>
    <property type="molecule type" value="Genomic_DNA"/>
</dbReference>
<name>A0A0W4ZWZ0_PNEMU</name>
<organism evidence="1 2">
    <name type="scientific">Pneumocystis murina (strain B123)</name>
    <name type="common">Mouse pneumocystis pneumonia agent</name>
    <name type="synonym">Pneumocystis carinii f. sp. muris</name>
    <dbReference type="NCBI Taxonomy" id="1069680"/>
    <lineage>
        <taxon>Eukaryota</taxon>
        <taxon>Fungi</taxon>
        <taxon>Dikarya</taxon>
        <taxon>Ascomycota</taxon>
        <taxon>Taphrinomycotina</taxon>
        <taxon>Pneumocystomycetes</taxon>
        <taxon>Pneumocystaceae</taxon>
        <taxon>Pneumocystis</taxon>
    </lineage>
</organism>
<sequence>MYAYHKKIKMYGYFERIISRFRFDSPSHMLLRDKRWVEEVAQKEAAMAQPVKRQAAGQAAGNDEIKEEQVLGLIV</sequence>
<reference evidence="2" key="1">
    <citation type="journal article" date="2016" name="Nat. Commun.">
        <title>Genome analysis of three Pneumocystis species reveals adaptation mechanisms to life exclusively in mammalian hosts.</title>
        <authorList>
            <person name="Ma L."/>
            <person name="Chen Z."/>
            <person name="Huang D.W."/>
            <person name="Kutty G."/>
            <person name="Ishihara M."/>
            <person name="Wang H."/>
            <person name="Abouelleil A."/>
            <person name="Bishop L."/>
            <person name="Davey E."/>
            <person name="Deng R."/>
            <person name="Deng X."/>
            <person name="Fan L."/>
            <person name="Fantoni G."/>
            <person name="Fitzgerald M."/>
            <person name="Gogineni E."/>
            <person name="Goldberg J.M."/>
            <person name="Handley G."/>
            <person name="Hu X."/>
            <person name="Huber C."/>
            <person name="Jiao X."/>
            <person name="Jones K."/>
            <person name="Levin J.Z."/>
            <person name="Liu Y."/>
            <person name="Macdonald P."/>
            <person name="Melnikov A."/>
            <person name="Raley C."/>
            <person name="Sassi M."/>
            <person name="Sherman B.T."/>
            <person name="Song X."/>
            <person name="Sykes S."/>
            <person name="Tran B."/>
            <person name="Walsh L."/>
            <person name="Xia Y."/>
            <person name="Yang J."/>
            <person name="Young S."/>
            <person name="Zeng Q."/>
            <person name="Zheng X."/>
            <person name="Stephens R."/>
            <person name="Nusbaum C."/>
            <person name="Birren B.W."/>
            <person name="Azadi P."/>
            <person name="Lempicki R.A."/>
            <person name="Cuomo C.A."/>
            <person name="Kovacs J.A."/>
        </authorList>
    </citation>
    <scope>NUCLEOTIDE SEQUENCE [LARGE SCALE GENOMIC DNA]</scope>
    <source>
        <strain evidence="2">B123</strain>
    </source>
</reference>
<comment type="caution">
    <text evidence="1">The sequence shown here is derived from an EMBL/GenBank/DDBJ whole genome shotgun (WGS) entry which is preliminary data.</text>
</comment>
<dbReference type="Proteomes" id="UP000011958">
    <property type="component" value="Unassembled WGS sequence"/>
</dbReference>
<keyword evidence="2" id="KW-1185">Reference proteome</keyword>